<dbReference type="PANTHER" id="PTHR19375">
    <property type="entry name" value="HEAT SHOCK PROTEIN 70KDA"/>
    <property type="match status" value="1"/>
</dbReference>
<dbReference type="Gene3D" id="3.90.640.10">
    <property type="entry name" value="Actin, Chain A, domain 4"/>
    <property type="match status" value="1"/>
</dbReference>
<dbReference type="SUPFAM" id="SSF53067">
    <property type="entry name" value="Actin-like ATPase domain"/>
    <property type="match status" value="2"/>
</dbReference>
<dbReference type="InterPro" id="IPR013126">
    <property type="entry name" value="Hsp_70_fam"/>
</dbReference>
<evidence type="ECO:0000256" key="3">
    <source>
        <dbReference type="ARBA" id="ARBA00022490"/>
    </source>
</evidence>
<dbReference type="Pfam" id="PF00012">
    <property type="entry name" value="HSP70"/>
    <property type="match status" value="1"/>
</dbReference>
<organism evidence="7">
    <name type="scientific">Urechis unicinctus</name>
    <name type="common">Fat innkeeper worm</name>
    <name type="synonym">Chinese penis fish</name>
    <dbReference type="NCBI Taxonomy" id="6432"/>
    <lineage>
        <taxon>Eukaryota</taxon>
        <taxon>Metazoa</taxon>
        <taxon>Spiralia</taxon>
        <taxon>Lophotrochozoa</taxon>
        <taxon>Annelida</taxon>
        <taxon>Polychaeta</taxon>
        <taxon>Echiura</taxon>
        <taxon>Xenopneusta</taxon>
        <taxon>Urechidae</taxon>
        <taxon>Urechis</taxon>
    </lineage>
</organism>
<comment type="subcellular location">
    <subcellularLocation>
        <location evidence="1">Cytoplasm</location>
        <location evidence="1">Cytosol</location>
    </subcellularLocation>
</comment>
<proteinExistence type="evidence at transcript level"/>
<sequence length="499" mass="53976">MSAFGLRFGSTTACVAVYRDGKTDVIANDAGDRVTPAIVAFTQHEQAVGIAAKQGLIRNASNTVINVKQLLGRSRSESEVEEVAKTSKVKIVERENKLVYEVEYKDKTCYFSPVHVASVVFRKMMDIAESHGGAADSHDAVLALPLDFITPQTDAILEAAQKGDFSVQRVISEPAAALLAYDIGQTNNSLNSTVLVYRLGGSGVDATVVRVTMGMYHVLGTVSNKNLGGKQVQELIVKHFAEEFKKKWKCDCSENGRALAKLRNASETCIHVLSTMQSAHCSIDSLFEGIDFNSNLSRSRFEMLASSFIQRCHETLEEVLSKTELTTSDIQQVVVSGGCGKIPLLQQQLREKFPNAELLTSIPPDEVIAIGAAKQAGLLLGKTNLLREEVGVPALSADILLQSTNDSRVMLLEKMTPIPTRCQFKLCLEAEQTSASLLLLQQAKSSTDSLQPLAKLVLKEIPAGAQLELLLHIRSDGSLHATCTEPTSGISTSVTVDVS</sequence>
<dbReference type="GO" id="GO:0005524">
    <property type="term" value="F:ATP binding"/>
    <property type="evidence" value="ECO:0007669"/>
    <property type="project" value="UniProtKB-KW"/>
</dbReference>
<dbReference type="SUPFAM" id="SSF100920">
    <property type="entry name" value="Heat shock protein 70kD (HSP70), peptide-binding domain"/>
    <property type="match status" value="1"/>
</dbReference>
<evidence type="ECO:0000256" key="4">
    <source>
        <dbReference type="ARBA" id="ARBA00022741"/>
    </source>
</evidence>
<dbReference type="GO" id="GO:0140662">
    <property type="term" value="F:ATP-dependent protein folding chaperone"/>
    <property type="evidence" value="ECO:0007669"/>
    <property type="project" value="InterPro"/>
</dbReference>
<keyword evidence="5" id="KW-0067">ATP-binding</keyword>
<keyword evidence="4" id="KW-0547">Nucleotide-binding</keyword>
<dbReference type="EMBL" id="OM803176">
    <property type="protein sequence ID" value="WOS59955.1"/>
    <property type="molecule type" value="mRNA"/>
</dbReference>
<dbReference type="InterPro" id="IPR043129">
    <property type="entry name" value="ATPase_NBD"/>
</dbReference>
<accession>A0AAU0MUL6</accession>
<keyword evidence="7" id="KW-0346">Stress response</keyword>
<dbReference type="GO" id="GO:0005829">
    <property type="term" value="C:cytosol"/>
    <property type="evidence" value="ECO:0007669"/>
    <property type="project" value="UniProtKB-SubCell"/>
</dbReference>
<dbReference type="FunFam" id="3.90.640.10:FF:000021">
    <property type="entry name" value="Heat shock protein 14"/>
    <property type="match status" value="1"/>
</dbReference>
<keyword evidence="3" id="KW-0963">Cytoplasm</keyword>
<evidence type="ECO:0000256" key="1">
    <source>
        <dbReference type="ARBA" id="ARBA00004514"/>
    </source>
</evidence>
<evidence type="ECO:0000256" key="6">
    <source>
        <dbReference type="ARBA" id="ARBA00023186"/>
    </source>
</evidence>
<keyword evidence="6" id="KW-0143">Chaperone</keyword>
<name>A0AAU0MUL6_UREUN</name>
<dbReference type="CDD" id="cd10238">
    <property type="entry name" value="ASKHA_NBD_HSP70_HSPA14"/>
    <property type="match status" value="1"/>
</dbReference>
<evidence type="ECO:0000256" key="5">
    <source>
        <dbReference type="ARBA" id="ARBA00022840"/>
    </source>
</evidence>
<dbReference type="AlphaFoldDB" id="A0AAU0MUL6"/>
<reference evidence="7" key="1">
    <citation type="submission" date="2022-02" db="EMBL/GenBank/DDBJ databases">
        <authorList>
            <person name="Liu D.D."/>
        </authorList>
    </citation>
    <scope>NUCLEOTIDE SEQUENCE</scope>
</reference>
<evidence type="ECO:0000256" key="2">
    <source>
        <dbReference type="ARBA" id="ARBA00007381"/>
    </source>
</evidence>
<protein>
    <submittedName>
        <fullName evidence="7">Heat shock protein family A member 14 variant X2</fullName>
    </submittedName>
</protein>
<gene>
    <name evidence="7" type="primary">HSPA14</name>
</gene>
<dbReference type="Gene3D" id="3.30.420.40">
    <property type="match status" value="2"/>
</dbReference>
<dbReference type="Gene3D" id="3.30.30.30">
    <property type="match status" value="1"/>
</dbReference>
<dbReference type="PRINTS" id="PR00301">
    <property type="entry name" value="HEATSHOCK70"/>
</dbReference>
<evidence type="ECO:0000313" key="7">
    <source>
        <dbReference type="EMBL" id="WOS59955.1"/>
    </source>
</evidence>
<dbReference type="Gene3D" id="2.60.34.10">
    <property type="entry name" value="Substrate Binding Domain Of DNAk, Chain A, domain 1"/>
    <property type="match status" value="1"/>
</dbReference>
<comment type="similarity">
    <text evidence="2">Belongs to the heat shock protein 70 family.</text>
</comment>
<dbReference type="InterPro" id="IPR029047">
    <property type="entry name" value="HSP70_peptide-bd_sf"/>
</dbReference>
<dbReference type="InterPro" id="IPR042049">
    <property type="entry name" value="HSPA14_NBD"/>
</dbReference>